<evidence type="ECO:0000313" key="3">
    <source>
        <dbReference type="Proteomes" id="UP000092555"/>
    </source>
</evidence>
<proteinExistence type="inferred from homology"/>
<dbReference type="Gene3D" id="3.30.1380.20">
    <property type="entry name" value="Trafficking protein particle complex subunit 3"/>
    <property type="match status" value="1"/>
</dbReference>
<dbReference type="OrthoDB" id="941624at2759"/>
<keyword evidence="3" id="KW-1185">Reference proteome</keyword>
<dbReference type="EMBL" id="LXTC01000001">
    <property type="protein sequence ID" value="OBA24076.1"/>
    <property type="molecule type" value="Genomic_DNA"/>
</dbReference>
<dbReference type="InterPro" id="IPR007194">
    <property type="entry name" value="TRAPP_component"/>
</dbReference>
<evidence type="ECO:0000313" key="2">
    <source>
        <dbReference type="EMBL" id="OBA24076.1"/>
    </source>
</evidence>
<protein>
    <submittedName>
        <fullName evidence="2">Transport protein particle component</fullName>
    </submittedName>
</protein>
<dbReference type="PANTHER" id="PTHR12817">
    <property type="entry name" value="TRAFFICKING PROTEIN PARTICLE COMPLEX SUBUNIT 6B"/>
    <property type="match status" value="1"/>
</dbReference>
<comment type="similarity">
    <text evidence="1">Belongs to the TRAPP small subunits family. BET3 subfamily.</text>
</comment>
<dbReference type="GO" id="GO:0005802">
    <property type="term" value="C:trans-Golgi network"/>
    <property type="evidence" value="ECO:0007669"/>
    <property type="project" value="TreeGrafter"/>
</dbReference>
<evidence type="ECO:0000256" key="1">
    <source>
        <dbReference type="ARBA" id="ARBA00006218"/>
    </source>
</evidence>
<dbReference type="GeneID" id="30029861"/>
<name>A0A1A0HJA1_9ASCO</name>
<gene>
    <name evidence="2" type="ORF">METBIDRAFT_37549</name>
</gene>
<dbReference type="STRING" id="869754.A0A1A0HJA1"/>
<organism evidence="2 3">
    <name type="scientific">Metschnikowia bicuspidata var. bicuspidata NRRL YB-4993</name>
    <dbReference type="NCBI Taxonomy" id="869754"/>
    <lineage>
        <taxon>Eukaryota</taxon>
        <taxon>Fungi</taxon>
        <taxon>Dikarya</taxon>
        <taxon>Ascomycota</taxon>
        <taxon>Saccharomycotina</taxon>
        <taxon>Pichiomycetes</taxon>
        <taxon>Metschnikowiaceae</taxon>
        <taxon>Metschnikowia</taxon>
    </lineage>
</organism>
<dbReference type="RefSeq" id="XP_018714557.1">
    <property type="nucleotide sequence ID" value="XM_018856885.1"/>
</dbReference>
<sequence length="217" mass="23920">MGSATADVLESQTYVSRVCVGLLLQELVPTSVRVLLRLSEMKSVEKSPSGEAQTRIDTPLSSIVGDMPGTTAVFGSELLDSEDVVLRVEKYGFDLGLRLTEVLMYKAETKQKIVDILEVMKFICRDAWRTLYGKQMDNLRTNHRGTFVLIDNQYKVTAGFSSEKGKSDAVAKARAYTYLPCGIIRGILLSFGVDAYVSADIAQFPSVAFNIQTTINN</sequence>
<dbReference type="GO" id="GO:0030008">
    <property type="term" value="C:TRAPP complex"/>
    <property type="evidence" value="ECO:0007669"/>
    <property type="project" value="TreeGrafter"/>
</dbReference>
<dbReference type="Proteomes" id="UP000092555">
    <property type="component" value="Unassembled WGS sequence"/>
</dbReference>
<dbReference type="InterPro" id="IPR024096">
    <property type="entry name" value="NO_sig/Golgi_transp_ligand-bd"/>
</dbReference>
<dbReference type="Pfam" id="PF04051">
    <property type="entry name" value="TRAPP"/>
    <property type="match status" value="1"/>
</dbReference>
<dbReference type="GO" id="GO:0006888">
    <property type="term" value="P:endoplasmic reticulum to Golgi vesicle-mediated transport"/>
    <property type="evidence" value="ECO:0007669"/>
    <property type="project" value="TreeGrafter"/>
</dbReference>
<dbReference type="SUPFAM" id="SSF111126">
    <property type="entry name" value="Ligand-binding domain in the NO signalling and Golgi transport"/>
    <property type="match status" value="1"/>
</dbReference>
<dbReference type="InterPro" id="IPR037992">
    <property type="entry name" value="TRAPPC6/Trs33"/>
</dbReference>
<dbReference type="GO" id="GO:0005801">
    <property type="term" value="C:cis-Golgi network"/>
    <property type="evidence" value="ECO:0007669"/>
    <property type="project" value="TreeGrafter"/>
</dbReference>
<dbReference type="PANTHER" id="PTHR12817:SF0">
    <property type="entry name" value="GEO08327P1"/>
    <property type="match status" value="1"/>
</dbReference>
<dbReference type="CDD" id="cd14944">
    <property type="entry name" value="TRAPPC6A_Trs33"/>
    <property type="match status" value="1"/>
</dbReference>
<dbReference type="AlphaFoldDB" id="A0A1A0HJA1"/>
<reference evidence="2 3" key="1">
    <citation type="submission" date="2016-05" db="EMBL/GenBank/DDBJ databases">
        <title>Comparative genomics of biotechnologically important yeasts.</title>
        <authorList>
            <consortium name="DOE Joint Genome Institute"/>
            <person name="Riley R."/>
            <person name="Haridas S."/>
            <person name="Wolfe K.H."/>
            <person name="Lopes M.R."/>
            <person name="Hittinger C.T."/>
            <person name="Goker M."/>
            <person name="Salamov A."/>
            <person name="Wisecaver J."/>
            <person name="Long T.M."/>
            <person name="Aerts A.L."/>
            <person name="Barry K."/>
            <person name="Choi C."/>
            <person name="Clum A."/>
            <person name="Coughlan A.Y."/>
            <person name="Deshpande S."/>
            <person name="Douglass A.P."/>
            <person name="Hanson S.J."/>
            <person name="Klenk H.-P."/>
            <person name="LaButti K."/>
            <person name="Lapidus A."/>
            <person name="Lindquist E."/>
            <person name="Lipzen A."/>
            <person name="Meier-kolthoff J.P."/>
            <person name="Ohm R.A."/>
            <person name="Otillar R.P."/>
            <person name="Pangilinan J."/>
            <person name="Peng Y."/>
            <person name="Rokas A."/>
            <person name="Rosa C.A."/>
            <person name="Scheuner C."/>
            <person name="Sibirny A.A."/>
            <person name="Slot J.C."/>
            <person name="Stielow J.B."/>
            <person name="Sun H."/>
            <person name="Kurtzman C.P."/>
            <person name="Blackwell M."/>
            <person name="Grigoriev I.V."/>
            <person name="Jeffries T.W."/>
        </authorList>
    </citation>
    <scope>NUCLEOTIDE SEQUENCE [LARGE SCALE GENOMIC DNA]</scope>
    <source>
        <strain evidence="2 3">NRRL YB-4993</strain>
    </source>
</reference>
<comment type="caution">
    <text evidence="2">The sequence shown here is derived from an EMBL/GenBank/DDBJ whole genome shotgun (WGS) entry which is preliminary data.</text>
</comment>
<accession>A0A1A0HJA1</accession>